<protein>
    <submittedName>
        <fullName evidence="3">5-bromo-4-chloroindolyl phosphate hydrolysis family protein</fullName>
    </submittedName>
</protein>
<dbReference type="EMBL" id="JACDXX010000007">
    <property type="protein sequence ID" value="MCB5410225.1"/>
    <property type="molecule type" value="Genomic_DNA"/>
</dbReference>
<dbReference type="RefSeq" id="WP_226935129.1">
    <property type="nucleotide sequence ID" value="NZ_JACDXX010000007.1"/>
</dbReference>
<feature type="transmembrane region" description="Helical" evidence="2">
    <location>
        <begin position="130"/>
        <end position="149"/>
    </location>
</feature>
<feature type="compositionally biased region" description="Gly residues" evidence="1">
    <location>
        <begin position="10"/>
        <end position="20"/>
    </location>
</feature>
<organism evidence="3 4">
    <name type="scientific">Pseudogemmobacter faecipullorum</name>
    <dbReference type="NCBI Taxonomy" id="2755041"/>
    <lineage>
        <taxon>Bacteria</taxon>
        <taxon>Pseudomonadati</taxon>
        <taxon>Pseudomonadota</taxon>
        <taxon>Alphaproteobacteria</taxon>
        <taxon>Rhodobacterales</taxon>
        <taxon>Paracoccaceae</taxon>
        <taxon>Pseudogemmobacter</taxon>
    </lineage>
</organism>
<dbReference type="Proteomes" id="UP001198571">
    <property type="component" value="Unassembled WGS sequence"/>
</dbReference>
<gene>
    <name evidence="3" type="ORF">H0485_09460</name>
</gene>
<sequence>MAAQRFGGKYSPGGPSGDLPGGQPRAPIPRATPGKQKPKGSWRATLLFLTAFTFLFPAFGEEPDAMLLSLLAGGMLILSGWLTREGMKAREAFEARRAARRPAIPRILFGAVATGAALFTGGLIGYGISAYPLLFAAAGAALHLGAFGFDPMRDKGMEGIDRYQTERVARTLAEAEKILAQMKDAILRARDRRLEARVDQFISQARGLMERVEQDPGDLTAARKYLSVYLEGARDATIKFADLWAARPDPEARATYEALLNDLETTFASRSERLLGNDRDSLDIEIEVLRDRLKFETPLPRQ</sequence>
<proteinExistence type="predicted"/>
<keyword evidence="2" id="KW-1133">Transmembrane helix</keyword>
<evidence type="ECO:0000256" key="2">
    <source>
        <dbReference type="SAM" id="Phobius"/>
    </source>
</evidence>
<reference evidence="3 4" key="1">
    <citation type="submission" date="2020-07" db="EMBL/GenBank/DDBJ databases">
        <title>Pseudogemmobacter sp. nov., isolated from poultry manure in Taiwan.</title>
        <authorList>
            <person name="Lin S.-Y."/>
            <person name="Tang Y.-S."/>
            <person name="Young C.-C."/>
        </authorList>
    </citation>
    <scope>NUCLEOTIDE SEQUENCE [LARGE SCALE GENOMIC DNA]</scope>
    <source>
        <strain evidence="3 4">CC-YST710</strain>
    </source>
</reference>
<dbReference type="Pfam" id="PF10112">
    <property type="entry name" value="Halogen_Hydrol"/>
    <property type="match status" value="1"/>
</dbReference>
<accession>A0ABS8CN05</accession>
<feature type="region of interest" description="Disordered" evidence="1">
    <location>
        <begin position="1"/>
        <end position="39"/>
    </location>
</feature>
<evidence type="ECO:0000313" key="4">
    <source>
        <dbReference type="Proteomes" id="UP001198571"/>
    </source>
</evidence>
<feature type="transmembrane region" description="Helical" evidence="2">
    <location>
        <begin position="103"/>
        <end position="124"/>
    </location>
</feature>
<comment type="caution">
    <text evidence="3">The sequence shown here is derived from an EMBL/GenBank/DDBJ whole genome shotgun (WGS) entry which is preliminary data.</text>
</comment>
<feature type="transmembrane region" description="Helical" evidence="2">
    <location>
        <begin position="40"/>
        <end position="59"/>
    </location>
</feature>
<dbReference type="InterPro" id="IPR018770">
    <property type="entry name" value="ChloroindolylP_hydrolase"/>
</dbReference>
<keyword evidence="2" id="KW-0472">Membrane</keyword>
<keyword evidence="4" id="KW-1185">Reference proteome</keyword>
<evidence type="ECO:0000313" key="3">
    <source>
        <dbReference type="EMBL" id="MCB5410225.1"/>
    </source>
</evidence>
<name>A0ABS8CN05_9RHOB</name>
<keyword evidence="2" id="KW-0812">Transmembrane</keyword>
<evidence type="ECO:0000256" key="1">
    <source>
        <dbReference type="SAM" id="MobiDB-lite"/>
    </source>
</evidence>
<feature type="transmembrane region" description="Helical" evidence="2">
    <location>
        <begin position="65"/>
        <end position="82"/>
    </location>
</feature>